<evidence type="ECO:0000259" key="9">
    <source>
        <dbReference type="Pfam" id="PF02108"/>
    </source>
</evidence>
<evidence type="ECO:0000256" key="3">
    <source>
        <dbReference type="ARBA" id="ARBA00022448"/>
    </source>
</evidence>
<dbReference type="RefSeq" id="WP_186813572.1">
    <property type="nucleotide sequence ID" value="NZ_BJYM01000004.1"/>
</dbReference>
<evidence type="ECO:0000256" key="5">
    <source>
        <dbReference type="ARBA" id="ARBA00022927"/>
    </source>
</evidence>
<dbReference type="PANTHER" id="PTHR34982:SF1">
    <property type="entry name" value="FLAGELLAR ASSEMBLY PROTEIN FLIH"/>
    <property type="match status" value="1"/>
</dbReference>
<comment type="function">
    <text evidence="1">Needed for flagellar regrowth and assembly.</text>
</comment>
<dbReference type="GO" id="GO:0044781">
    <property type="term" value="P:bacterial-type flagellum organization"/>
    <property type="evidence" value="ECO:0007669"/>
    <property type="project" value="UniProtKB-KW"/>
</dbReference>
<name>A0A511ZGE1_9BACI</name>
<dbReference type="Proteomes" id="UP000321558">
    <property type="component" value="Unassembled WGS sequence"/>
</dbReference>
<gene>
    <name evidence="10" type="ORF">OSO01_12400</name>
</gene>
<dbReference type="Pfam" id="PF02108">
    <property type="entry name" value="FliH"/>
    <property type="match status" value="1"/>
</dbReference>
<keyword evidence="4" id="KW-1005">Bacterial flagellum biogenesis</keyword>
<evidence type="ECO:0000313" key="11">
    <source>
        <dbReference type="Proteomes" id="UP000321558"/>
    </source>
</evidence>
<dbReference type="EMBL" id="BJYM01000004">
    <property type="protein sequence ID" value="GEN86501.1"/>
    <property type="molecule type" value="Genomic_DNA"/>
</dbReference>
<dbReference type="InterPro" id="IPR022524">
    <property type="entry name" value="FliH_Bacilli"/>
</dbReference>
<dbReference type="GO" id="GO:0015031">
    <property type="term" value="P:protein transport"/>
    <property type="evidence" value="ECO:0007669"/>
    <property type="project" value="UniProtKB-KW"/>
</dbReference>
<feature type="coiled-coil region" evidence="8">
    <location>
        <begin position="42"/>
        <end position="83"/>
    </location>
</feature>
<evidence type="ECO:0000256" key="8">
    <source>
        <dbReference type="SAM" id="Coils"/>
    </source>
</evidence>
<keyword evidence="5" id="KW-0653">Protein transport</keyword>
<sequence length="245" mass="28506">MSSYKKQISIKPIESIVPPADTHQEDANKVHQQLSETILLRKQELASIEEQQDKRIEEADNQIKEARSKWEEEKQKLMEEAQEQGFQKGYEDGRQEAFQQFESRLNKANHIIDIAKEDYHQTLEKQTESIVEISMTVANKILHQELKGKPDYIMELIKAAIEDVKSQPSITIIVHPDYYEEVHSHQDELQRLIGDDTKLSIHADVHIESTDCIIQYPHGQVETSINAQLQKIREALMDYVMEDMQ</sequence>
<evidence type="ECO:0000256" key="2">
    <source>
        <dbReference type="ARBA" id="ARBA00006602"/>
    </source>
</evidence>
<proteinExistence type="inferred from homology"/>
<dbReference type="InterPro" id="IPR018035">
    <property type="entry name" value="Flagellar_FliH/T3SS_HrpE"/>
</dbReference>
<keyword evidence="11" id="KW-1185">Reference proteome</keyword>
<comment type="similarity">
    <text evidence="2">Belongs to the FliH family.</text>
</comment>
<evidence type="ECO:0000313" key="10">
    <source>
        <dbReference type="EMBL" id="GEN86501.1"/>
    </source>
</evidence>
<dbReference type="InterPro" id="IPR051472">
    <property type="entry name" value="T3SS_Stator/FliH"/>
</dbReference>
<evidence type="ECO:0000256" key="7">
    <source>
        <dbReference type="NCBIfam" id="TIGR03825"/>
    </source>
</evidence>
<dbReference type="STRING" id="582851.GCA_900162665_00388"/>
<dbReference type="GO" id="GO:0005829">
    <property type="term" value="C:cytosol"/>
    <property type="evidence" value="ECO:0007669"/>
    <property type="project" value="TreeGrafter"/>
</dbReference>
<reference evidence="10 11" key="1">
    <citation type="submission" date="2019-07" db="EMBL/GenBank/DDBJ databases">
        <title>Whole genome shotgun sequence of Oceanobacillus sojae NBRC 105379.</title>
        <authorList>
            <person name="Hosoyama A."/>
            <person name="Uohara A."/>
            <person name="Ohji S."/>
            <person name="Ichikawa N."/>
        </authorList>
    </citation>
    <scope>NUCLEOTIDE SEQUENCE [LARGE SCALE GENOMIC DNA]</scope>
    <source>
        <strain evidence="10 11">NBRC 105379</strain>
    </source>
</reference>
<evidence type="ECO:0000256" key="6">
    <source>
        <dbReference type="ARBA" id="ARBA00023225"/>
    </source>
</evidence>
<dbReference type="AlphaFoldDB" id="A0A511ZGE1"/>
<feature type="domain" description="Flagellar assembly protein FliH/Type III secretion system HrpE" evidence="9">
    <location>
        <begin position="105"/>
        <end position="232"/>
    </location>
</feature>
<evidence type="ECO:0000256" key="1">
    <source>
        <dbReference type="ARBA" id="ARBA00003041"/>
    </source>
</evidence>
<keyword evidence="6" id="KW-1006">Bacterial flagellum protein export</keyword>
<protein>
    <recommendedName>
        <fullName evidence="7">Flagellar assembly protein FliH</fullName>
    </recommendedName>
</protein>
<dbReference type="NCBIfam" id="TIGR03825">
    <property type="entry name" value="FliH_bacil"/>
    <property type="match status" value="1"/>
</dbReference>
<evidence type="ECO:0000256" key="4">
    <source>
        <dbReference type="ARBA" id="ARBA00022795"/>
    </source>
</evidence>
<comment type="caution">
    <text evidence="10">The sequence shown here is derived from an EMBL/GenBank/DDBJ whole genome shotgun (WGS) entry which is preliminary data.</text>
</comment>
<organism evidence="10 11">
    <name type="scientific">Oceanobacillus sojae</name>
    <dbReference type="NCBI Taxonomy" id="582851"/>
    <lineage>
        <taxon>Bacteria</taxon>
        <taxon>Bacillati</taxon>
        <taxon>Bacillota</taxon>
        <taxon>Bacilli</taxon>
        <taxon>Bacillales</taxon>
        <taxon>Bacillaceae</taxon>
        <taxon>Oceanobacillus</taxon>
    </lineage>
</organism>
<dbReference type="PANTHER" id="PTHR34982">
    <property type="entry name" value="YOP PROTEINS TRANSLOCATION PROTEIN L"/>
    <property type="match status" value="1"/>
</dbReference>
<accession>A0A511ZGE1</accession>
<keyword evidence="8" id="KW-0175">Coiled coil</keyword>
<keyword evidence="3" id="KW-0813">Transport</keyword>